<accession>A0ACC5U5A3</accession>
<gene>
    <name evidence="1" type="ORF">KO493_02215</name>
</gene>
<proteinExistence type="predicted"/>
<reference evidence="1" key="1">
    <citation type="submission" date="2021-05" db="EMBL/GenBank/DDBJ databases">
        <title>Draft genomes of bacteria isolated from model marine particles.</title>
        <authorList>
            <person name="Datta M.S."/>
            <person name="Schwartzman J.A."/>
            <person name="Enke T.N."/>
            <person name="Saavedra J."/>
            <person name="Cermak N."/>
            <person name="Cordero O.X."/>
        </authorList>
    </citation>
    <scope>NUCLEOTIDE SEQUENCE</scope>
    <source>
        <strain evidence="1">I2M19</strain>
    </source>
</reference>
<comment type="caution">
    <text evidence="1">The sequence shown here is derived from an EMBL/GenBank/DDBJ whole genome shotgun (WGS) entry which is preliminary data.</text>
</comment>
<evidence type="ECO:0000313" key="1">
    <source>
        <dbReference type="EMBL" id="MBU2949507.1"/>
    </source>
</evidence>
<name>A0ACC5U5A3_9FLAO</name>
<keyword evidence="2" id="KW-1185">Reference proteome</keyword>
<organism evidence="1 2">
    <name type="scientific">Pseudotamlana agarivorans</name>
    <dbReference type="NCBI Taxonomy" id="481183"/>
    <lineage>
        <taxon>Bacteria</taxon>
        <taxon>Pseudomonadati</taxon>
        <taxon>Bacteroidota</taxon>
        <taxon>Flavobacteriia</taxon>
        <taxon>Flavobacteriales</taxon>
        <taxon>Flavobacteriaceae</taxon>
        <taxon>Pseudotamlana</taxon>
    </lineage>
</organism>
<protein>
    <submittedName>
        <fullName evidence="1">Tetratricopeptide repeat protein</fullName>
    </submittedName>
</protein>
<evidence type="ECO:0000313" key="2">
    <source>
        <dbReference type="Proteomes" id="UP001647509"/>
    </source>
</evidence>
<sequence>MIKIWLFTLLPLFSFSQGNFSNIDTLIQKKQYRQAELFLSNYLKNNPNNVKAKALLGDTYGYQKRWDEAINIYEIVVDKEKFNADYYYNYGAFLSMKALENRLKGMTLVNDIESAFLKAVALDSKHIDARWALVHLYMNLPGILGGSKLEALRYAQELETLSKVDGYLAKGFIYAYDDDFEEAEAYYIKAIKEGGSLTCYMKLMTLYEQVDLPKKAIETLQEAQQNLQENSVRYQIGRLSAKYRIQLENGKINLNLYLKYFTEKDQVPKAWAHYRLSQIYSYQNDKNQALKHINLALKEFPKEEKFQAEKAEILDL</sequence>
<dbReference type="EMBL" id="JAHKPD010000007">
    <property type="protein sequence ID" value="MBU2949507.1"/>
    <property type="molecule type" value="Genomic_DNA"/>
</dbReference>
<dbReference type="Proteomes" id="UP001647509">
    <property type="component" value="Unassembled WGS sequence"/>
</dbReference>